<accession>A0A2D0KXH4</accession>
<dbReference type="InterPro" id="IPR010982">
    <property type="entry name" value="Lambda_DNA-bd_dom_sf"/>
</dbReference>
<dbReference type="Proteomes" id="UP000221101">
    <property type="component" value="Unassembled WGS sequence"/>
</dbReference>
<evidence type="ECO:0000313" key="2">
    <source>
        <dbReference type="EMBL" id="PHM68146.1"/>
    </source>
</evidence>
<dbReference type="AlphaFoldDB" id="A0A2D0KXH4"/>
<dbReference type="PROSITE" id="PS50943">
    <property type="entry name" value="HTH_CROC1"/>
    <property type="match status" value="1"/>
</dbReference>
<dbReference type="RefSeq" id="WP_244183524.1">
    <property type="nucleotide sequence ID" value="NZ_CAWNOR010000087.1"/>
</dbReference>
<dbReference type="CDD" id="cd00093">
    <property type="entry name" value="HTH_XRE"/>
    <property type="match status" value="1"/>
</dbReference>
<sequence length="134" mass="15142">MNWFDIAKDRMKVDGITYDKLAEHLGITRGAIGHWLNGRREPSIKEIAMILDFLGIKQVVLNSDGTISTLGEQASHAVNIEPNTLTKEQEELLSLFDSLPSEEAERFLRELRAKSAHFNAIFTEMLAKFGKKAR</sequence>
<comment type="caution">
    <text evidence="2">The sequence shown here is derived from an EMBL/GenBank/DDBJ whole genome shotgun (WGS) entry which is preliminary data.</text>
</comment>
<feature type="domain" description="HTH cro/C1-type" evidence="1">
    <location>
        <begin position="15"/>
        <end position="61"/>
    </location>
</feature>
<dbReference type="Pfam" id="PF01381">
    <property type="entry name" value="HTH_3"/>
    <property type="match status" value="1"/>
</dbReference>
<dbReference type="InterPro" id="IPR001387">
    <property type="entry name" value="Cro/C1-type_HTH"/>
</dbReference>
<proteinExistence type="predicted"/>
<evidence type="ECO:0000313" key="3">
    <source>
        <dbReference type="Proteomes" id="UP000221101"/>
    </source>
</evidence>
<name>A0A2D0KXH4_9GAMM</name>
<organism evidence="2 3">
    <name type="scientific">Xenorhabdus kozodoii</name>
    <dbReference type="NCBI Taxonomy" id="351676"/>
    <lineage>
        <taxon>Bacteria</taxon>
        <taxon>Pseudomonadati</taxon>
        <taxon>Pseudomonadota</taxon>
        <taxon>Gammaproteobacteria</taxon>
        <taxon>Enterobacterales</taxon>
        <taxon>Morganellaceae</taxon>
        <taxon>Xenorhabdus</taxon>
    </lineage>
</organism>
<dbReference type="SMART" id="SM00530">
    <property type="entry name" value="HTH_XRE"/>
    <property type="match status" value="1"/>
</dbReference>
<dbReference type="Gene3D" id="1.10.260.40">
    <property type="entry name" value="lambda repressor-like DNA-binding domains"/>
    <property type="match status" value="1"/>
</dbReference>
<dbReference type="EMBL" id="NJCX01000050">
    <property type="protein sequence ID" value="PHM68146.1"/>
    <property type="molecule type" value="Genomic_DNA"/>
</dbReference>
<protein>
    <submittedName>
        <fullName evidence="2">Transcriptional regulator</fullName>
    </submittedName>
</protein>
<reference evidence="2 3" key="1">
    <citation type="journal article" date="2017" name="Nat. Microbiol.">
        <title>Natural product diversity associated with the nematode symbionts Photorhabdus and Xenorhabdus.</title>
        <authorList>
            <person name="Tobias N.J."/>
            <person name="Wolff H."/>
            <person name="Djahanschiri B."/>
            <person name="Grundmann F."/>
            <person name="Kronenwerth M."/>
            <person name="Shi Y.M."/>
            <person name="Simonyi S."/>
            <person name="Grun P."/>
            <person name="Shapiro-Ilan D."/>
            <person name="Pidot S.J."/>
            <person name="Stinear T.P."/>
            <person name="Ebersberger I."/>
            <person name="Bode H.B."/>
        </authorList>
    </citation>
    <scope>NUCLEOTIDE SEQUENCE [LARGE SCALE GENOMIC DNA]</scope>
    <source>
        <strain evidence="2 3">DSM 17907</strain>
    </source>
</reference>
<dbReference type="GO" id="GO:0003677">
    <property type="term" value="F:DNA binding"/>
    <property type="evidence" value="ECO:0007669"/>
    <property type="project" value="InterPro"/>
</dbReference>
<dbReference type="SUPFAM" id="SSF47413">
    <property type="entry name" value="lambda repressor-like DNA-binding domains"/>
    <property type="match status" value="1"/>
</dbReference>
<gene>
    <name evidence="2" type="ORF">Xkoz_03737</name>
</gene>
<evidence type="ECO:0000259" key="1">
    <source>
        <dbReference type="PROSITE" id="PS50943"/>
    </source>
</evidence>
<keyword evidence="3" id="KW-1185">Reference proteome</keyword>